<dbReference type="RefSeq" id="WP_065025264.1">
    <property type="nucleotide sequence ID" value="NZ_LZMF01000098.1"/>
</dbReference>
<protein>
    <submittedName>
        <fullName evidence="1">Uncharacterized protein</fullName>
    </submittedName>
</protein>
<dbReference type="InterPro" id="IPR056093">
    <property type="entry name" value="DUF7676"/>
</dbReference>
<dbReference type="Proteomes" id="UP000093759">
    <property type="component" value="Unassembled WGS sequence"/>
</dbReference>
<dbReference type="EMBL" id="LZMF01000098">
    <property type="protein sequence ID" value="OBK85928.1"/>
    <property type="molecule type" value="Genomic_DNA"/>
</dbReference>
<organism evidence="1 2">
    <name type="scientific">Mycolicibacter sinensis (strain JDM601)</name>
    <name type="common">Mycobacterium sinense</name>
    <dbReference type="NCBI Taxonomy" id="875328"/>
    <lineage>
        <taxon>Bacteria</taxon>
        <taxon>Bacillati</taxon>
        <taxon>Actinomycetota</taxon>
        <taxon>Actinomycetes</taxon>
        <taxon>Mycobacteriales</taxon>
        <taxon>Mycobacteriaceae</taxon>
        <taxon>Mycolicibacter</taxon>
    </lineage>
</organism>
<accession>A0A1A3TTE3</accession>
<proteinExistence type="predicted"/>
<reference evidence="2" key="1">
    <citation type="submission" date="2016-06" db="EMBL/GenBank/DDBJ databases">
        <authorList>
            <person name="Sutton G."/>
            <person name="Brinkac L."/>
            <person name="Sanka R."/>
            <person name="Adams M."/>
            <person name="Lau E."/>
            <person name="Garcia-Basteiro A."/>
            <person name="Lopez-Varela E."/>
            <person name="Palencia S."/>
        </authorList>
    </citation>
    <scope>NUCLEOTIDE SEQUENCE [LARGE SCALE GENOMIC DNA]</scope>
    <source>
        <strain evidence="2">1274684.2</strain>
    </source>
</reference>
<comment type="caution">
    <text evidence="1">The sequence shown here is derived from an EMBL/GenBank/DDBJ whole genome shotgun (WGS) entry which is preliminary data.</text>
</comment>
<gene>
    <name evidence="1" type="ORF">A5648_00270</name>
</gene>
<dbReference type="AlphaFoldDB" id="A0A1A3TTE3"/>
<sequence length="190" mass="22034">MTETTIVADPPIVDTEDRGREQLWPLPTDQQSLLDLLHLCFDEYWDEIWFGIIMQGAAWEVAAPNAPRKIAMLDGYATVDFGRWHFHLCIGKHRASGSELGRIRRCTRAELYRRIGKDGNPMSWGVRLYNGRDEQMMTLMLPNPFLTNDQQMREEPEWGQLELWDKLRDKYLSLGPDPLDRSGNRIRCGG</sequence>
<name>A0A1A3TTE3_MYCSD</name>
<evidence type="ECO:0000313" key="2">
    <source>
        <dbReference type="Proteomes" id="UP000093759"/>
    </source>
</evidence>
<dbReference type="Pfam" id="PF24724">
    <property type="entry name" value="DUF7676"/>
    <property type="match status" value="1"/>
</dbReference>
<evidence type="ECO:0000313" key="1">
    <source>
        <dbReference type="EMBL" id="OBK85928.1"/>
    </source>
</evidence>